<evidence type="ECO:0000313" key="2">
    <source>
        <dbReference type="EMBL" id="SFL67853.1"/>
    </source>
</evidence>
<keyword evidence="3" id="KW-1185">Reference proteome</keyword>
<dbReference type="EMBL" id="FOSG01000024">
    <property type="protein sequence ID" value="SFL67853.1"/>
    <property type="molecule type" value="Genomic_DNA"/>
</dbReference>
<dbReference type="InterPro" id="IPR046914">
    <property type="entry name" value="ABC-3C_CTD6"/>
</dbReference>
<accession>A0A1I4JNP5</accession>
<sequence>MGTSRQSSGYYAEPLFTELPKPSQTPVTVVSPMMAPPPALTPKQILVHHSADQWEEFVYEWVLGLKKTAGYVDVVGMGGSNDRGADIAAFLTTRKTDDRWHCYQCKHYEKALTPHAAYPEMLKIFVAVAEKQYQVLPERYVFVAPKTGASLTQLLAKPSELKASFFREIAKPGSRLTADYDEAVLHRALDLAQQTDFSRFEAGSLDTILEQHATTPYHVRRFGTRLPERPAVPKPPPEHSADEARYIQQLLRVYAEKYGCSPHSPDEARAHPRAGRHLQRQREAFYCADALRVFARDSVPPGTYESLQDDVYDGVVEVEERDFGTGYDRLNAVLDAARDMELGANVLVSYVRPNDRKGICHQLANEDRLTWCQEEER</sequence>
<reference evidence="3" key="1">
    <citation type="submission" date="2016-10" db="EMBL/GenBank/DDBJ databases">
        <authorList>
            <person name="Varghese N."/>
            <person name="Submissions S."/>
        </authorList>
    </citation>
    <scope>NUCLEOTIDE SEQUENCE [LARGE SCALE GENOMIC DNA]</scope>
    <source>
        <strain evidence="3">PL19</strain>
    </source>
</reference>
<evidence type="ECO:0000313" key="3">
    <source>
        <dbReference type="Proteomes" id="UP000198928"/>
    </source>
</evidence>
<proteinExistence type="predicted"/>
<name>A0A1I4JNP5_9ACTN</name>
<feature type="domain" description="ABC-three component systems C-terminal" evidence="1">
    <location>
        <begin position="243"/>
        <end position="371"/>
    </location>
</feature>
<evidence type="ECO:0000259" key="1">
    <source>
        <dbReference type="Pfam" id="PF20282"/>
    </source>
</evidence>
<dbReference type="Proteomes" id="UP000198928">
    <property type="component" value="Unassembled WGS sequence"/>
</dbReference>
<organism evidence="2 3">
    <name type="scientific">Streptomyces pini</name>
    <dbReference type="NCBI Taxonomy" id="1520580"/>
    <lineage>
        <taxon>Bacteria</taxon>
        <taxon>Bacillati</taxon>
        <taxon>Actinomycetota</taxon>
        <taxon>Actinomycetes</taxon>
        <taxon>Kitasatosporales</taxon>
        <taxon>Streptomycetaceae</taxon>
        <taxon>Streptomyces</taxon>
    </lineage>
</organism>
<dbReference type="Pfam" id="PF20282">
    <property type="entry name" value="CTD6"/>
    <property type="match status" value="1"/>
</dbReference>
<dbReference type="OrthoDB" id="3242664at2"/>
<protein>
    <recommendedName>
        <fullName evidence="1">ABC-three component systems C-terminal domain-containing protein</fullName>
    </recommendedName>
</protein>
<gene>
    <name evidence="2" type="ORF">SAMN05192584_12423</name>
</gene>
<dbReference type="AlphaFoldDB" id="A0A1I4JNP5"/>